<dbReference type="Pfam" id="PF10496">
    <property type="entry name" value="Syntaxin-18_N"/>
    <property type="match status" value="1"/>
</dbReference>
<evidence type="ECO:0000256" key="3">
    <source>
        <dbReference type="ARBA" id="ARBA00022448"/>
    </source>
</evidence>
<evidence type="ECO:0000313" key="12">
    <source>
        <dbReference type="Proteomes" id="UP000465221"/>
    </source>
</evidence>
<evidence type="ECO:0000256" key="4">
    <source>
        <dbReference type="ARBA" id="ARBA00022692"/>
    </source>
</evidence>
<name>A0A8H3RL45_9EURO</name>
<keyword evidence="7" id="KW-0175">Coiled coil</keyword>
<gene>
    <name evidence="11" type="ORF">IFM46972_02564</name>
</gene>
<keyword evidence="5" id="KW-0653">Protein transport</keyword>
<dbReference type="SUPFAM" id="SSF58038">
    <property type="entry name" value="SNARE fusion complex"/>
    <property type="match status" value="1"/>
</dbReference>
<feature type="region of interest" description="Disordered" evidence="9">
    <location>
        <begin position="234"/>
        <end position="265"/>
    </location>
</feature>
<keyword evidence="4" id="KW-0812">Transmembrane</keyword>
<keyword evidence="8" id="KW-0472">Membrane</keyword>
<dbReference type="GO" id="GO:0031201">
    <property type="term" value="C:SNARE complex"/>
    <property type="evidence" value="ECO:0007669"/>
    <property type="project" value="TreeGrafter"/>
</dbReference>
<comment type="subcellular location">
    <subcellularLocation>
        <location evidence="1">Membrane</location>
        <topology evidence="1">Single-pass type IV membrane protein</topology>
    </subcellularLocation>
</comment>
<dbReference type="GO" id="GO:0005783">
    <property type="term" value="C:endoplasmic reticulum"/>
    <property type="evidence" value="ECO:0007669"/>
    <property type="project" value="TreeGrafter"/>
</dbReference>
<keyword evidence="6" id="KW-1133">Transmembrane helix</keyword>
<proteinExistence type="inferred from homology"/>
<evidence type="ECO:0000259" key="10">
    <source>
        <dbReference type="PROSITE" id="PS50192"/>
    </source>
</evidence>
<comment type="caution">
    <text evidence="11">The sequence shown here is derived from an EMBL/GenBank/DDBJ whole genome shotgun (WGS) entry which is preliminary data.</text>
</comment>
<feature type="region of interest" description="Disordered" evidence="9">
    <location>
        <begin position="74"/>
        <end position="113"/>
    </location>
</feature>
<dbReference type="GO" id="GO:0006890">
    <property type="term" value="P:retrograde vesicle-mediated transport, Golgi to endoplasmic reticulum"/>
    <property type="evidence" value="ECO:0007669"/>
    <property type="project" value="TreeGrafter"/>
</dbReference>
<feature type="domain" description="T-SNARE coiled-coil homology" evidence="10">
    <location>
        <begin position="297"/>
        <end position="359"/>
    </location>
</feature>
<dbReference type="InterPro" id="IPR019529">
    <property type="entry name" value="Syntaxin-18_N"/>
</dbReference>
<evidence type="ECO:0000256" key="5">
    <source>
        <dbReference type="ARBA" id="ARBA00022927"/>
    </source>
</evidence>
<reference evidence="11 12" key="1">
    <citation type="submission" date="2020-01" db="EMBL/GenBank/DDBJ databases">
        <title>Draft genome sequence of Aspergillus udagawae IFM 46972.</title>
        <authorList>
            <person name="Takahashi H."/>
            <person name="Yaguchi T."/>
        </authorList>
    </citation>
    <scope>NUCLEOTIDE SEQUENCE [LARGE SCALE GENOMIC DNA]</scope>
    <source>
        <strain evidence="11 12">IFM 46972</strain>
    </source>
</reference>
<accession>A0A8H3RL45</accession>
<evidence type="ECO:0000256" key="1">
    <source>
        <dbReference type="ARBA" id="ARBA00004211"/>
    </source>
</evidence>
<evidence type="ECO:0000256" key="8">
    <source>
        <dbReference type="ARBA" id="ARBA00023136"/>
    </source>
</evidence>
<dbReference type="GO" id="GO:0015031">
    <property type="term" value="P:protein transport"/>
    <property type="evidence" value="ECO:0007669"/>
    <property type="project" value="UniProtKB-KW"/>
</dbReference>
<evidence type="ECO:0000256" key="9">
    <source>
        <dbReference type="SAM" id="MobiDB-lite"/>
    </source>
</evidence>
<dbReference type="AlphaFoldDB" id="A0A8H3RL45"/>
<dbReference type="PANTHER" id="PTHR15959:SF0">
    <property type="entry name" value="SYNTAXIN-18"/>
    <property type="match status" value="1"/>
</dbReference>
<evidence type="ECO:0000256" key="7">
    <source>
        <dbReference type="ARBA" id="ARBA00023054"/>
    </source>
</evidence>
<feature type="compositionally biased region" description="Low complexity" evidence="9">
    <location>
        <begin position="79"/>
        <end position="103"/>
    </location>
</feature>
<dbReference type="Gene3D" id="1.20.5.110">
    <property type="match status" value="1"/>
</dbReference>
<evidence type="ECO:0000256" key="6">
    <source>
        <dbReference type="ARBA" id="ARBA00022989"/>
    </source>
</evidence>
<dbReference type="PANTHER" id="PTHR15959">
    <property type="entry name" value="SYNTAXIN-18"/>
    <property type="match status" value="1"/>
</dbReference>
<protein>
    <submittedName>
        <fullName evidence="11">Syntaxin-18</fullName>
    </submittedName>
</protein>
<dbReference type="EMBL" id="BLKC01000012">
    <property type="protein sequence ID" value="GFF29198.1"/>
    <property type="molecule type" value="Genomic_DNA"/>
</dbReference>
<evidence type="ECO:0000256" key="2">
    <source>
        <dbReference type="ARBA" id="ARBA00009063"/>
    </source>
</evidence>
<dbReference type="PROSITE" id="PS50192">
    <property type="entry name" value="T_SNARE"/>
    <property type="match status" value="1"/>
</dbReference>
<feature type="compositionally biased region" description="Low complexity" evidence="9">
    <location>
        <begin position="238"/>
        <end position="257"/>
    </location>
</feature>
<organism evidence="11 12">
    <name type="scientific">Aspergillus udagawae</name>
    <dbReference type="NCBI Taxonomy" id="91492"/>
    <lineage>
        <taxon>Eukaryota</taxon>
        <taxon>Fungi</taxon>
        <taxon>Dikarya</taxon>
        <taxon>Ascomycota</taxon>
        <taxon>Pezizomycotina</taxon>
        <taxon>Eurotiomycetes</taxon>
        <taxon>Eurotiomycetidae</taxon>
        <taxon>Eurotiales</taxon>
        <taxon>Aspergillaceae</taxon>
        <taxon>Aspergillus</taxon>
        <taxon>Aspergillus subgen. Fumigati</taxon>
    </lineage>
</organism>
<dbReference type="InterPro" id="IPR000727">
    <property type="entry name" value="T_SNARE_dom"/>
</dbReference>
<comment type="similarity">
    <text evidence="2">Belongs to the syntaxin family.</text>
</comment>
<keyword evidence="3" id="KW-0813">Transport</keyword>
<dbReference type="Proteomes" id="UP000465221">
    <property type="component" value="Unassembled WGS sequence"/>
</dbReference>
<feature type="region of interest" description="Disordered" evidence="9">
    <location>
        <begin position="11"/>
        <end position="32"/>
    </location>
</feature>
<evidence type="ECO:0000313" key="11">
    <source>
        <dbReference type="EMBL" id="GFF29198.1"/>
    </source>
</evidence>
<sequence>MTDITSDIKRLLKDKHASTTIPKGEPRPPSTATADEFLKEAYRIVSVPPALNNSHIHSLLLYLKSIRHSYLSTTPTVHPRTTSLRTSPTTSTPSSTSASTPQSKPLSDTERDSIDSSTALLLRDLSTSIANLSTAESLRQETESGLLRKKHRAPSALLRWAGGASALVNTPAENKSPEQIHDEERARTLRTVRENILWFLRRGLERAAEAQRDMVEKRIERVREKEKSVLYKSEAGGARAPLSASSSVPASASGSGPTTAEPQLRGATLSETETAAIEAELSPEQLQLFAEENDLMLRQYEDALSKVQNAEKSLLEISSLQQTLVSHLSTQEEYIEQLVMDASTTTSNIGQGNKELKRATQQRSTAQAVFWGTVGLCTWLVVWDLVF</sequence>